<dbReference type="GeneID" id="63760045"/>
<gene>
    <name evidence="3" type="ORF">ASPSYDRAFT_209954</name>
</gene>
<feature type="transmembrane region" description="Helical" evidence="2">
    <location>
        <begin position="173"/>
        <end position="195"/>
    </location>
</feature>
<keyword evidence="2" id="KW-0812">Transmembrane</keyword>
<dbReference type="EMBL" id="KV878594">
    <property type="protein sequence ID" value="OJJ54470.1"/>
    <property type="molecule type" value="Genomic_DNA"/>
</dbReference>
<feature type="region of interest" description="Disordered" evidence="1">
    <location>
        <begin position="402"/>
        <end position="449"/>
    </location>
</feature>
<evidence type="ECO:0000256" key="2">
    <source>
        <dbReference type="SAM" id="Phobius"/>
    </source>
</evidence>
<dbReference type="PANTHER" id="PTHR42058">
    <property type="entry name" value="G_PROTEIN_RECEP_F2_4 DOMAIN-CONTAINING PROTEIN"/>
    <property type="match status" value="1"/>
</dbReference>
<sequence>MDTGSSLSCPSPFIAESSITDTGGYIAGRWCKELIATTSCCFPCPITDWRYPTDFTLGMIGWIGAFDLVLLTVILVSFAVLPPATTMRHYLTTSPVVGFTFMAVSFIIPLSPHITECRNSITPNDWLSDLYCAVSGSLLIYGAWVVILSCFFRSFFLYIHLCWEVELGAKFKYSSLVVIFGGSGALLALALLLSGVSYHIGKLCYINFYRSTESFWGPLLSVSILSLIIQIVISGHCIFRVVQPSENPLQFCRLRQSWASRDSPLGLSHGITRRQVLRRVRRILQLQWRAVLIAALIVFHTAFMAQALLRAGDATTYSIDEVMPWIICLLDSMGSSEECASYAAHFGPNGKTTMAAWCLLALTGFWAFVCVARWTMVAAWIKYVRQKWMTAQSIRHMPVLPDQSSDEERLSSTSHSLRSRYTHTSMGEKEVTSPKSAYFSGRLPGPPTV</sequence>
<evidence type="ECO:0008006" key="5">
    <source>
        <dbReference type="Google" id="ProtNLM"/>
    </source>
</evidence>
<feature type="transmembrane region" description="Helical" evidence="2">
    <location>
        <begin position="90"/>
        <end position="110"/>
    </location>
</feature>
<dbReference type="InterPro" id="IPR053247">
    <property type="entry name" value="GPCR_GPR1/git3-like"/>
</dbReference>
<protein>
    <recommendedName>
        <fullName evidence="5">G-protein coupled receptors family 2 profile 2 domain-containing protein</fullName>
    </recommendedName>
</protein>
<keyword evidence="2" id="KW-0472">Membrane</keyword>
<keyword evidence="2" id="KW-1133">Transmembrane helix</keyword>
<dbReference type="AlphaFoldDB" id="A0A1L9T4U4"/>
<feature type="transmembrane region" description="Helical" evidence="2">
    <location>
        <begin position="354"/>
        <end position="381"/>
    </location>
</feature>
<feature type="transmembrane region" description="Helical" evidence="2">
    <location>
        <begin position="130"/>
        <end position="152"/>
    </location>
</feature>
<feature type="transmembrane region" description="Helical" evidence="2">
    <location>
        <begin position="288"/>
        <end position="309"/>
    </location>
</feature>
<organism evidence="3 4">
    <name type="scientific">Aspergillus sydowii CBS 593.65</name>
    <dbReference type="NCBI Taxonomy" id="1036612"/>
    <lineage>
        <taxon>Eukaryota</taxon>
        <taxon>Fungi</taxon>
        <taxon>Dikarya</taxon>
        <taxon>Ascomycota</taxon>
        <taxon>Pezizomycotina</taxon>
        <taxon>Eurotiomycetes</taxon>
        <taxon>Eurotiomycetidae</taxon>
        <taxon>Eurotiales</taxon>
        <taxon>Aspergillaceae</taxon>
        <taxon>Aspergillus</taxon>
        <taxon>Aspergillus subgen. Nidulantes</taxon>
    </lineage>
</organism>
<evidence type="ECO:0000313" key="3">
    <source>
        <dbReference type="EMBL" id="OJJ54470.1"/>
    </source>
</evidence>
<reference evidence="4" key="1">
    <citation type="journal article" date="2017" name="Genome Biol.">
        <title>Comparative genomics reveals high biological diversity and specific adaptations in the industrially and medically important fungal genus Aspergillus.</title>
        <authorList>
            <person name="de Vries R.P."/>
            <person name="Riley R."/>
            <person name="Wiebenga A."/>
            <person name="Aguilar-Osorio G."/>
            <person name="Amillis S."/>
            <person name="Uchima C.A."/>
            <person name="Anderluh G."/>
            <person name="Asadollahi M."/>
            <person name="Askin M."/>
            <person name="Barry K."/>
            <person name="Battaglia E."/>
            <person name="Bayram O."/>
            <person name="Benocci T."/>
            <person name="Braus-Stromeyer S.A."/>
            <person name="Caldana C."/>
            <person name="Canovas D."/>
            <person name="Cerqueira G.C."/>
            <person name="Chen F."/>
            <person name="Chen W."/>
            <person name="Choi C."/>
            <person name="Clum A."/>
            <person name="Dos Santos R.A."/>
            <person name="Damasio A.R."/>
            <person name="Diallinas G."/>
            <person name="Emri T."/>
            <person name="Fekete E."/>
            <person name="Flipphi M."/>
            <person name="Freyberg S."/>
            <person name="Gallo A."/>
            <person name="Gournas C."/>
            <person name="Habgood R."/>
            <person name="Hainaut M."/>
            <person name="Harispe M.L."/>
            <person name="Henrissat B."/>
            <person name="Hilden K.S."/>
            <person name="Hope R."/>
            <person name="Hossain A."/>
            <person name="Karabika E."/>
            <person name="Karaffa L."/>
            <person name="Karanyi Z."/>
            <person name="Krasevec N."/>
            <person name="Kuo A."/>
            <person name="Kusch H."/>
            <person name="LaButti K."/>
            <person name="Lagendijk E.L."/>
            <person name="Lapidus A."/>
            <person name="Levasseur A."/>
            <person name="Lindquist E."/>
            <person name="Lipzen A."/>
            <person name="Logrieco A.F."/>
            <person name="MacCabe A."/>
            <person name="Maekelae M.R."/>
            <person name="Malavazi I."/>
            <person name="Melin P."/>
            <person name="Meyer V."/>
            <person name="Mielnichuk N."/>
            <person name="Miskei M."/>
            <person name="Molnar A.P."/>
            <person name="Mule G."/>
            <person name="Ngan C.Y."/>
            <person name="Orejas M."/>
            <person name="Orosz E."/>
            <person name="Ouedraogo J.P."/>
            <person name="Overkamp K.M."/>
            <person name="Park H.-S."/>
            <person name="Perrone G."/>
            <person name="Piumi F."/>
            <person name="Punt P.J."/>
            <person name="Ram A.F."/>
            <person name="Ramon A."/>
            <person name="Rauscher S."/>
            <person name="Record E."/>
            <person name="Riano-Pachon D.M."/>
            <person name="Robert V."/>
            <person name="Roehrig J."/>
            <person name="Ruller R."/>
            <person name="Salamov A."/>
            <person name="Salih N.S."/>
            <person name="Samson R.A."/>
            <person name="Sandor E."/>
            <person name="Sanguinetti M."/>
            <person name="Schuetze T."/>
            <person name="Sepcic K."/>
            <person name="Shelest E."/>
            <person name="Sherlock G."/>
            <person name="Sophianopoulou V."/>
            <person name="Squina F.M."/>
            <person name="Sun H."/>
            <person name="Susca A."/>
            <person name="Todd R.B."/>
            <person name="Tsang A."/>
            <person name="Unkles S.E."/>
            <person name="van de Wiele N."/>
            <person name="van Rossen-Uffink D."/>
            <person name="Oliveira J.V."/>
            <person name="Vesth T.C."/>
            <person name="Visser J."/>
            <person name="Yu J.-H."/>
            <person name="Zhou M."/>
            <person name="Andersen M.R."/>
            <person name="Archer D.B."/>
            <person name="Baker S.E."/>
            <person name="Benoit I."/>
            <person name="Brakhage A.A."/>
            <person name="Braus G.H."/>
            <person name="Fischer R."/>
            <person name="Frisvad J.C."/>
            <person name="Goldman G.H."/>
            <person name="Houbraken J."/>
            <person name="Oakley B."/>
            <person name="Pocsi I."/>
            <person name="Scazzocchio C."/>
            <person name="Seiboth B."/>
            <person name="vanKuyk P.A."/>
            <person name="Wortman J."/>
            <person name="Dyer P.S."/>
            <person name="Grigoriev I.V."/>
        </authorList>
    </citation>
    <scope>NUCLEOTIDE SEQUENCE [LARGE SCALE GENOMIC DNA]</scope>
    <source>
        <strain evidence="4">CBS 593.65</strain>
    </source>
</reference>
<proteinExistence type="predicted"/>
<feature type="transmembrane region" description="Helical" evidence="2">
    <location>
        <begin position="215"/>
        <end position="239"/>
    </location>
</feature>
<dbReference type="STRING" id="1036612.A0A1L9T4U4"/>
<dbReference type="Proteomes" id="UP000184356">
    <property type="component" value="Unassembled WGS sequence"/>
</dbReference>
<keyword evidence="4" id="KW-1185">Reference proteome</keyword>
<accession>A0A1L9T4U4</accession>
<feature type="transmembrane region" description="Helical" evidence="2">
    <location>
        <begin position="59"/>
        <end position="81"/>
    </location>
</feature>
<evidence type="ECO:0000313" key="4">
    <source>
        <dbReference type="Proteomes" id="UP000184356"/>
    </source>
</evidence>
<name>A0A1L9T4U4_9EURO</name>
<dbReference type="OrthoDB" id="26203at2759"/>
<dbReference type="RefSeq" id="XP_040698276.1">
    <property type="nucleotide sequence ID" value="XM_040843972.1"/>
</dbReference>
<dbReference type="PANTHER" id="PTHR42058:SF1">
    <property type="entry name" value="G-PROTEIN COUPLED RECEPTORS FAMILY 2 PROFILE 2 DOMAIN-CONTAINING PROTEIN"/>
    <property type="match status" value="1"/>
</dbReference>
<evidence type="ECO:0000256" key="1">
    <source>
        <dbReference type="SAM" id="MobiDB-lite"/>
    </source>
</evidence>
<dbReference type="VEuPathDB" id="FungiDB:ASPSYDRAFT_209954"/>